<keyword evidence="1" id="KW-0812">Transmembrane</keyword>
<name>A0A1C0YJY6_9BACL</name>
<keyword evidence="1" id="KW-0472">Membrane</keyword>
<feature type="transmembrane region" description="Helical" evidence="1">
    <location>
        <begin position="7"/>
        <end position="26"/>
    </location>
</feature>
<comment type="caution">
    <text evidence="2">The sequence shown here is derived from an EMBL/GenBank/DDBJ whole genome shotgun (WGS) entry which is preliminary data.</text>
</comment>
<accession>A0A1C0YJY6</accession>
<evidence type="ECO:0000256" key="1">
    <source>
        <dbReference type="SAM" id="Phobius"/>
    </source>
</evidence>
<keyword evidence="3" id="KW-1185">Reference proteome</keyword>
<dbReference type="RefSeq" id="WP_066543040.1">
    <property type="nucleotide sequence ID" value="NZ_MASJ01000003.1"/>
</dbReference>
<evidence type="ECO:0000313" key="2">
    <source>
        <dbReference type="EMBL" id="OCS87492.1"/>
    </source>
</evidence>
<dbReference type="EMBL" id="MASJ01000003">
    <property type="protein sequence ID" value="OCS87492.1"/>
    <property type="molecule type" value="Genomic_DNA"/>
</dbReference>
<dbReference type="AlphaFoldDB" id="A0A1C0YJY6"/>
<sequence>MRKPLKIYLFFLILITVFGVIGNILIQDEPNLEVTDIDTDIPGSETMVAIYNTLQQFVSEEQIIDIAVTPGDTGDQVELFIEANATDERTLQQQTSDIISAVNSSQQLADLLIEWQQQTPILTVTFTQHALQQWDETATSLPTAASSYTYTAQ</sequence>
<gene>
    <name evidence="2" type="ORF">A6M13_09290</name>
</gene>
<organism evidence="2 3">
    <name type="scientific">Caryophanon tenue</name>
    <dbReference type="NCBI Taxonomy" id="33978"/>
    <lineage>
        <taxon>Bacteria</taxon>
        <taxon>Bacillati</taxon>
        <taxon>Bacillota</taxon>
        <taxon>Bacilli</taxon>
        <taxon>Bacillales</taxon>
        <taxon>Caryophanaceae</taxon>
        <taxon>Caryophanon</taxon>
    </lineage>
</organism>
<reference evidence="2 3" key="1">
    <citation type="submission" date="2016-07" db="EMBL/GenBank/DDBJ databases">
        <title>Caryophanon tenue genome sequencing.</title>
        <authorList>
            <person name="Verma A."/>
            <person name="Pal Y."/>
            <person name="Krishnamurthi S."/>
        </authorList>
    </citation>
    <scope>NUCLEOTIDE SEQUENCE [LARGE SCALE GENOMIC DNA]</scope>
    <source>
        <strain evidence="2 3">DSM 14152</strain>
    </source>
</reference>
<dbReference type="Proteomes" id="UP000093199">
    <property type="component" value="Unassembled WGS sequence"/>
</dbReference>
<protein>
    <submittedName>
        <fullName evidence="2">Uncharacterized protein</fullName>
    </submittedName>
</protein>
<proteinExistence type="predicted"/>
<evidence type="ECO:0000313" key="3">
    <source>
        <dbReference type="Proteomes" id="UP000093199"/>
    </source>
</evidence>
<dbReference type="STRING" id="33978.A6M13_09290"/>
<keyword evidence="1" id="KW-1133">Transmembrane helix</keyword>
<dbReference type="OrthoDB" id="9869584at2"/>